<dbReference type="PROSITE" id="PS51534">
    <property type="entry name" value="SEFIR"/>
    <property type="match status" value="1"/>
</dbReference>
<dbReference type="PANTHER" id="PTHR15583:SF11">
    <property type="entry name" value="INTERLEUKIN-17 RECEPTOR B"/>
    <property type="match status" value="1"/>
</dbReference>
<reference evidence="13" key="1">
    <citation type="submission" date="2025-08" db="UniProtKB">
        <authorList>
            <consortium name="RefSeq"/>
        </authorList>
    </citation>
    <scope>IDENTIFICATION</scope>
</reference>
<evidence type="ECO:0000256" key="3">
    <source>
        <dbReference type="ARBA" id="ARBA00022692"/>
    </source>
</evidence>
<keyword evidence="7" id="KW-0675">Receptor</keyword>
<dbReference type="AlphaFoldDB" id="A0A6P7IA83"/>
<evidence type="ECO:0000256" key="2">
    <source>
        <dbReference type="ARBA" id="ARBA00022475"/>
    </source>
</evidence>
<dbReference type="GO" id="GO:0005886">
    <property type="term" value="C:plasma membrane"/>
    <property type="evidence" value="ECO:0007669"/>
    <property type="project" value="UniProtKB-SubCell"/>
</dbReference>
<keyword evidence="12" id="KW-1185">Reference proteome</keyword>
<evidence type="ECO:0000256" key="4">
    <source>
        <dbReference type="ARBA" id="ARBA00022729"/>
    </source>
</evidence>
<feature type="transmembrane region" description="Helical" evidence="9">
    <location>
        <begin position="176"/>
        <end position="197"/>
    </location>
</feature>
<feature type="signal peptide" evidence="10">
    <location>
        <begin position="1"/>
        <end position="17"/>
    </location>
</feature>
<sequence>MWTVMLLLFAHVAMLAATNDIKLDCGIFHGFRQVNNLSSSKPADLKVELQTKGAADVLNISWAINIDASIDYLTGTWIEISGQPDHLCKYNPPLAEAGLVGEKIWFHYAVNTSYGRTTVTVSNFPLPGVGGGKVHISYSIYIPRHVLPTVRPSTPEGTTVEIISEPGVSGMTATNVIILILGGLGGLMILSFCYLIYKSCGSNVVSKTLGFKNIPKSPMAPTPVLVVYPAESAAFHRAVVELAEFLQWHGGCSVAIDMWQQEKIAELGPMRWLAEQANRADQVLIVCPQPSSESNRYHPNYSFPEPCVPAAAHDLYPLVLNMVASHAKSASELAKFCVVQLGEQQVKRPQTFPLELMACKSFCLMKDLNKLCKSLCAQCKGGKMSNLLFRPVLFYNEKSTAKLREAVEMLKGHQPSISKEEQLLVCSHLCLNICN</sequence>
<dbReference type="Proteomes" id="UP000515145">
    <property type="component" value="Chromosome 7"/>
</dbReference>
<evidence type="ECO:0000256" key="10">
    <source>
        <dbReference type="SAM" id="SignalP"/>
    </source>
</evidence>
<keyword evidence="2" id="KW-1003">Cell membrane</keyword>
<dbReference type="GeneID" id="114438156"/>
<keyword evidence="6 9" id="KW-0472">Membrane</keyword>
<evidence type="ECO:0000256" key="8">
    <source>
        <dbReference type="ARBA" id="ARBA00023180"/>
    </source>
</evidence>
<dbReference type="Gene3D" id="2.60.40.2160">
    <property type="entry name" value="Interleukin-17 receptor A/B, fibronectin-III-like domain 1"/>
    <property type="match status" value="1"/>
</dbReference>
<dbReference type="InParanoid" id="A0A6P7IA83"/>
<dbReference type="InterPro" id="IPR039465">
    <property type="entry name" value="IL-17_rcpt-like"/>
</dbReference>
<protein>
    <submittedName>
        <fullName evidence="13">Uncharacterized protein il17rb isoform X1</fullName>
    </submittedName>
</protein>
<proteinExistence type="predicted"/>
<dbReference type="GO" id="GO:0030368">
    <property type="term" value="F:interleukin-17 receptor activity"/>
    <property type="evidence" value="ECO:0007669"/>
    <property type="project" value="InterPro"/>
</dbReference>
<dbReference type="PANTHER" id="PTHR15583">
    <property type="entry name" value="INTERLEUKIN-17 RECEPTOR"/>
    <property type="match status" value="1"/>
</dbReference>
<dbReference type="CTD" id="55540"/>
<evidence type="ECO:0000256" key="6">
    <source>
        <dbReference type="ARBA" id="ARBA00023136"/>
    </source>
</evidence>
<keyword evidence="3 9" id="KW-0812">Transmembrane</keyword>
<keyword evidence="4 10" id="KW-0732">Signal</keyword>
<dbReference type="InterPro" id="IPR013568">
    <property type="entry name" value="SEFIR_dom"/>
</dbReference>
<comment type="subcellular location">
    <subcellularLocation>
        <location evidence="1">Cell membrane</location>
        <topology evidence="1">Single-pass type I membrane protein</topology>
    </subcellularLocation>
</comment>
<evidence type="ECO:0000259" key="11">
    <source>
        <dbReference type="PROSITE" id="PS51534"/>
    </source>
</evidence>
<name>A0A6P7IA83_9TELE</name>
<feature type="domain" description="SEFIR" evidence="11">
    <location>
        <begin position="221"/>
        <end position="373"/>
    </location>
</feature>
<dbReference type="RefSeq" id="XP_028265125.1">
    <property type="nucleotide sequence ID" value="XM_028409324.1"/>
</dbReference>
<dbReference type="Gene3D" id="3.40.50.11530">
    <property type="match status" value="1"/>
</dbReference>
<dbReference type="Pfam" id="PF08357">
    <property type="entry name" value="SEFIR"/>
    <property type="match status" value="1"/>
</dbReference>
<dbReference type="InterPro" id="IPR038683">
    <property type="entry name" value="IL17RA/B_FnIII-like_1_sf"/>
</dbReference>
<gene>
    <name evidence="13" type="primary">il17rb</name>
</gene>
<evidence type="ECO:0000313" key="13">
    <source>
        <dbReference type="RefSeq" id="XP_028265125.1"/>
    </source>
</evidence>
<evidence type="ECO:0000313" key="12">
    <source>
        <dbReference type="Proteomes" id="UP000515145"/>
    </source>
</evidence>
<keyword evidence="8" id="KW-0325">Glycoprotein</keyword>
<evidence type="ECO:0000256" key="5">
    <source>
        <dbReference type="ARBA" id="ARBA00022989"/>
    </source>
</evidence>
<dbReference type="OrthoDB" id="8963084at2759"/>
<feature type="chain" id="PRO_5027538189" evidence="10">
    <location>
        <begin position="18"/>
        <end position="435"/>
    </location>
</feature>
<evidence type="ECO:0000256" key="7">
    <source>
        <dbReference type="ARBA" id="ARBA00023170"/>
    </source>
</evidence>
<accession>A0A6P7IA83</accession>
<evidence type="ECO:0000256" key="1">
    <source>
        <dbReference type="ARBA" id="ARBA00004251"/>
    </source>
</evidence>
<organism evidence="12 13">
    <name type="scientific">Parambassis ranga</name>
    <name type="common">Indian glassy fish</name>
    <dbReference type="NCBI Taxonomy" id="210632"/>
    <lineage>
        <taxon>Eukaryota</taxon>
        <taxon>Metazoa</taxon>
        <taxon>Chordata</taxon>
        <taxon>Craniata</taxon>
        <taxon>Vertebrata</taxon>
        <taxon>Euteleostomi</taxon>
        <taxon>Actinopterygii</taxon>
        <taxon>Neopterygii</taxon>
        <taxon>Teleostei</taxon>
        <taxon>Neoteleostei</taxon>
        <taxon>Acanthomorphata</taxon>
        <taxon>Ovalentaria</taxon>
        <taxon>Ambassidae</taxon>
        <taxon>Parambassis</taxon>
    </lineage>
</organism>
<evidence type="ECO:0000256" key="9">
    <source>
        <dbReference type="SAM" id="Phobius"/>
    </source>
</evidence>
<keyword evidence="5 9" id="KW-1133">Transmembrane helix</keyword>